<dbReference type="Gene3D" id="1.20.1550.10">
    <property type="entry name" value="DsbB-like"/>
    <property type="match status" value="1"/>
</dbReference>
<keyword evidence="7" id="KW-1185">Reference proteome</keyword>
<dbReference type="Pfam" id="PF02600">
    <property type="entry name" value="DsbB"/>
    <property type="match status" value="1"/>
</dbReference>
<evidence type="ECO:0000256" key="5">
    <source>
        <dbReference type="SAM" id="Phobius"/>
    </source>
</evidence>
<dbReference type="Proteomes" id="UP001198862">
    <property type="component" value="Unassembled WGS sequence"/>
</dbReference>
<feature type="transmembrane region" description="Helical" evidence="5">
    <location>
        <begin position="43"/>
        <end position="63"/>
    </location>
</feature>
<accession>A0ABS8KQ60</accession>
<feature type="transmembrane region" description="Helical" evidence="5">
    <location>
        <begin position="115"/>
        <end position="136"/>
    </location>
</feature>
<comment type="caution">
    <text evidence="6">The sequence shown here is derived from an EMBL/GenBank/DDBJ whole genome shotgun (WGS) entry which is preliminary data.</text>
</comment>
<dbReference type="EMBL" id="JAJISD010000001">
    <property type="protein sequence ID" value="MCC8428198.1"/>
    <property type="molecule type" value="Genomic_DNA"/>
</dbReference>
<dbReference type="InterPro" id="IPR023380">
    <property type="entry name" value="DsbB-like_sf"/>
</dbReference>
<protein>
    <submittedName>
        <fullName evidence="6">Disulfide bond formation protein B</fullName>
    </submittedName>
</protein>
<keyword evidence="4 5" id="KW-0472">Membrane</keyword>
<evidence type="ECO:0000256" key="3">
    <source>
        <dbReference type="ARBA" id="ARBA00022989"/>
    </source>
</evidence>
<evidence type="ECO:0000313" key="7">
    <source>
        <dbReference type="Proteomes" id="UP001198862"/>
    </source>
</evidence>
<dbReference type="InterPro" id="IPR003752">
    <property type="entry name" value="DiS_bond_form_DsbB/BdbC"/>
</dbReference>
<keyword evidence="3 5" id="KW-1133">Transmembrane helix</keyword>
<gene>
    <name evidence="6" type="ORF">LJ725_04425</name>
</gene>
<evidence type="ECO:0000313" key="6">
    <source>
        <dbReference type="EMBL" id="MCC8428198.1"/>
    </source>
</evidence>
<feature type="transmembrane region" description="Helical" evidence="5">
    <location>
        <begin position="75"/>
        <end position="95"/>
    </location>
</feature>
<comment type="subcellular location">
    <subcellularLocation>
        <location evidence="1">Membrane</location>
        <topology evidence="1">Multi-pass membrane protein</topology>
    </subcellularLocation>
</comment>
<keyword evidence="2 5" id="KW-0812">Transmembrane</keyword>
<name>A0ABS8KQ60_9HYPH</name>
<feature type="transmembrane region" description="Helical" evidence="5">
    <location>
        <begin position="157"/>
        <end position="175"/>
    </location>
</feature>
<reference evidence="6 7" key="1">
    <citation type="submission" date="2021-11" db="EMBL/GenBank/DDBJ databases">
        <authorList>
            <person name="Lee D.-H."/>
            <person name="Kim S.-B."/>
        </authorList>
    </citation>
    <scope>NUCLEOTIDE SEQUENCE [LARGE SCALE GENOMIC DNA]</scope>
    <source>
        <strain evidence="6 7">KCTC 52223</strain>
    </source>
</reference>
<organism evidence="6 7">
    <name type="scientific">Reyranella aquatilis</name>
    <dbReference type="NCBI Taxonomy" id="2035356"/>
    <lineage>
        <taxon>Bacteria</taxon>
        <taxon>Pseudomonadati</taxon>
        <taxon>Pseudomonadota</taxon>
        <taxon>Alphaproteobacteria</taxon>
        <taxon>Hyphomicrobiales</taxon>
        <taxon>Reyranellaceae</taxon>
        <taxon>Reyranella</taxon>
    </lineage>
</organism>
<sequence>MPALRLEPSTLVTLDRLILLLLTVILSAALTAAMVMQFAFGEIPCPLCLLQRVAMFGCCFGLLQQLRARESERGGGIALLFALLLLVIAARQTLLDIVPRPGHAYIGTAVFGLHMPVWSVVIAVSLLLALALRLTVFGAPRPLPPAARPPLAQAARLLEFYVVLICALNLASVVFQCGLGECHTSGYRLLT</sequence>
<evidence type="ECO:0000256" key="1">
    <source>
        <dbReference type="ARBA" id="ARBA00004141"/>
    </source>
</evidence>
<evidence type="ECO:0000256" key="2">
    <source>
        <dbReference type="ARBA" id="ARBA00022692"/>
    </source>
</evidence>
<proteinExistence type="predicted"/>
<dbReference type="SUPFAM" id="SSF158442">
    <property type="entry name" value="DsbB-like"/>
    <property type="match status" value="1"/>
</dbReference>
<evidence type="ECO:0000256" key="4">
    <source>
        <dbReference type="ARBA" id="ARBA00023136"/>
    </source>
</evidence>